<dbReference type="EMBL" id="BAAAZA010000062">
    <property type="protein sequence ID" value="GAA3905975.1"/>
    <property type="molecule type" value="Genomic_DNA"/>
</dbReference>
<proteinExistence type="predicted"/>
<dbReference type="InterPro" id="IPR054593">
    <property type="entry name" value="Beta-mannosidase-like_N2"/>
</dbReference>
<reference evidence="4" key="1">
    <citation type="journal article" date="2019" name="Int. J. Syst. Evol. Microbiol.">
        <title>The Global Catalogue of Microorganisms (GCM) 10K type strain sequencing project: providing services to taxonomists for standard genome sequencing and annotation.</title>
        <authorList>
            <consortium name="The Broad Institute Genomics Platform"/>
            <consortium name="The Broad Institute Genome Sequencing Center for Infectious Disease"/>
            <person name="Wu L."/>
            <person name="Ma J."/>
        </authorList>
    </citation>
    <scope>NUCLEOTIDE SEQUENCE [LARGE SCALE GENOMIC DNA]</scope>
    <source>
        <strain evidence="4">JCM 16578</strain>
    </source>
</reference>
<evidence type="ECO:0000259" key="2">
    <source>
        <dbReference type="Pfam" id="PF22666"/>
    </source>
</evidence>
<protein>
    <recommendedName>
        <fullName evidence="2">Beta-mannosidase-like galactose-binding domain-containing protein</fullName>
    </recommendedName>
</protein>
<name>A0ABP7LPC7_9ACTN</name>
<dbReference type="Gene3D" id="2.60.120.260">
    <property type="entry name" value="Galactose-binding domain-like"/>
    <property type="match status" value="1"/>
</dbReference>
<dbReference type="Pfam" id="PF17132">
    <property type="entry name" value="Glyco_hydro_106"/>
    <property type="match status" value="1"/>
</dbReference>
<keyword evidence="1" id="KW-0378">Hydrolase</keyword>
<evidence type="ECO:0000313" key="3">
    <source>
        <dbReference type="EMBL" id="GAA3905975.1"/>
    </source>
</evidence>
<comment type="caution">
    <text evidence="3">The sequence shown here is derived from an EMBL/GenBank/DDBJ whole genome shotgun (WGS) entry which is preliminary data.</text>
</comment>
<dbReference type="Pfam" id="PF22666">
    <property type="entry name" value="Glyco_hydro_2_N2"/>
    <property type="match status" value="1"/>
</dbReference>
<dbReference type="Proteomes" id="UP001501563">
    <property type="component" value="Unassembled WGS sequence"/>
</dbReference>
<dbReference type="SUPFAM" id="SSF49785">
    <property type="entry name" value="Galactose-binding domain-like"/>
    <property type="match status" value="1"/>
</dbReference>
<evidence type="ECO:0000313" key="4">
    <source>
        <dbReference type="Proteomes" id="UP001501563"/>
    </source>
</evidence>
<evidence type="ECO:0000256" key="1">
    <source>
        <dbReference type="ARBA" id="ARBA00022801"/>
    </source>
</evidence>
<dbReference type="PANTHER" id="PTHR36848">
    <property type="entry name" value="DNA-BINDING PROTEIN (PUTATIVE SECRETED PROTEIN)-RELATED"/>
    <property type="match status" value="1"/>
</dbReference>
<accession>A0ABP7LPC7</accession>
<feature type="domain" description="Beta-mannosidase-like galactose-binding" evidence="2">
    <location>
        <begin position="916"/>
        <end position="997"/>
    </location>
</feature>
<dbReference type="InterPro" id="IPR053161">
    <property type="entry name" value="Ulvan_degrading_GH"/>
</dbReference>
<dbReference type="RefSeq" id="WP_345554438.1">
    <property type="nucleotide sequence ID" value="NZ_BAAAZA010000062.1"/>
</dbReference>
<keyword evidence="4" id="KW-1185">Reference proteome</keyword>
<dbReference type="PANTHER" id="PTHR36848:SF2">
    <property type="entry name" value="SECRETED PROTEIN"/>
    <property type="match status" value="1"/>
</dbReference>
<organism evidence="3 4">
    <name type="scientific">Streptomyces lannensis</name>
    <dbReference type="NCBI Taxonomy" id="766498"/>
    <lineage>
        <taxon>Bacteria</taxon>
        <taxon>Bacillati</taxon>
        <taxon>Actinomycetota</taxon>
        <taxon>Actinomycetes</taxon>
        <taxon>Kitasatosporales</taxon>
        <taxon>Streptomycetaceae</taxon>
        <taxon>Streptomyces</taxon>
    </lineage>
</organism>
<gene>
    <name evidence="3" type="ORF">GCM10022207_89230</name>
</gene>
<dbReference type="InterPro" id="IPR008979">
    <property type="entry name" value="Galactose-bd-like_sf"/>
</dbReference>
<sequence>MRLPASRRNRPPFAVLGVGVSGLALVAGALTLLPSGTSAASTAAGQQAAALAASSQSAPATSLPGGFTPAEFKNPARQFKPAIRWWWQGPLNDTEAIREVHSIADAGFGEVEIAFSSGAWATDEQRTILGKVLDEADRLGIKVSMTMGAAWPVQTPSTGEGSGYASQELQYGRVSVAAGQKFSGTLPEPIDAAKQTQPRKLVAVTAARVTDSGPAVTTPGQPPAKSTVLDPASLTDLTARVTDGKITWQAPGSGDWVLFAFWSRENQGHNTNPFDADAARKATQDLDDIQIGKDNAPKLKKTGADLFEDSLELHGTSIFWTPKMEQEFKDRRGYSMAKFLPLMFVQGMSDFPVPPKEPNADFDLPDGQGVKFRNDYYTTLTDLYVDDHLTVFQDWAKKYGMQYKAQAAYLQDLEPIRSFRELVKSGARAETESLNAGENLPVSPEDPAWRNSLNFQRTIASGVHQAGGTELSTELGAIFKPAYSMNLNDYRDLMNKEWAAGVSQPFIHGFAFQSANAAWPGTARFGENVTDSWNDKAFPQWSSWPALNDYFARGTRVLNTGTAKTDVAVYSDAFLSPRGNQTPFDSQRLEESGYSVEYLDPQGLAKDAAPKNGELFAKSSGYRAIVVDQRTISQDAAAALLKAAKAGVRVVFVGDLPSMDSTNSNGASGDKTVKQDVAAALKQPSATRVVAQADVADALQRLRLSPRVASDGTQILSQWREVTGGAYVYLYNPSDSPVSVSPSFAVEGVPSELNLWDGTVSPIAQYSTAKGRTVVPMTLGAHETKVIAVNKDARPAVHVSGSVTPRDGELITSDGKIVFRAAEAGEHTFRLSNGRNRTVTAQVYTGDDKPLPNVPSARPSLIDPWSSWQLKVQTATPSGGENVSVSGALGDSQFQQLRLKDWRDIPQLTGESGVGTYTANTTLSPDWRSRASDGMWLDIGRVDGTADISVNGKAVGTQINSDRRWDITDYLHAGSNTVEIKVRTTLRNAVTTYNKKSVAKQSYGLRGPITLQPYASITVYDPQRS</sequence>
<dbReference type="NCBIfam" id="NF045579">
    <property type="entry name" value="rhamnoside_JR"/>
    <property type="match status" value="1"/>
</dbReference>